<accession>A0ABT1CBB7</accession>
<evidence type="ECO:0000313" key="2">
    <source>
        <dbReference type="EMBL" id="MCO6051481.1"/>
    </source>
</evidence>
<protein>
    <submittedName>
        <fullName evidence="2">DUF805 domain-containing protein</fullName>
    </submittedName>
</protein>
<feature type="transmembrane region" description="Helical" evidence="1">
    <location>
        <begin position="80"/>
        <end position="104"/>
    </location>
</feature>
<keyword evidence="1" id="KW-0472">Membrane</keyword>
<feature type="transmembrane region" description="Helical" evidence="1">
    <location>
        <begin position="18"/>
        <end position="37"/>
    </location>
</feature>
<gene>
    <name evidence="2" type="ORF">NGM99_16980</name>
</gene>
<feature type="transmembrane region" description="Helical" evidence="1">
    <location>
        <begin position="49"/>
        <end position="68"/>
    </location>
</feature>
<keyword evidence="1" id="KW-0812">Transmembrane</keyword>
<keyword evidence="3" id="KW-1185">Reference proteome</keyword>
<dbReference type="Pfam" id="PF05656">
    <property type="entry name" value="DUF805"/>
    <property type="match status" value="1"/>
</dbReference>
<dbReference type="PANTHER" id="PTHR34980">
    <property type="entry name" value="INNER MEMBRANE PROTEIN-RELATED-RELATED"/>
    <property type="match status" value="1"/>
</dbReference>
<dbReference type="Proteomes" id="UP001205906">
    <property type="component" value="Unassembled WGS sequence"/>
</dbReference>
<evidence type="ECO:0000256" key="1">
    <source>
        <dbReference type="SAM" id="Phobius"/>
    </source>
</evidence>
<evidence type="ECO:0000313" key="3">
    <source>
        <dbReference type="Proteomes" id="UP001205906"/>
    </source>
</evidence>
<comment type="caution">
    <text evidence="2">The sequence shown here is derived from an EMBL/GenBank/DDBJ whole genome shotgun (WGS) entry which is preliminary data.</text>
</comment>
<sequence>MDYVWFFFSPKGRVNRQAFLLGGLFFAVIQAYPLYRLTLVPQTSPEGEFWAGAFGLVFVVTIWSNVVLGIKRLHDIDKPGIAAVSLFVPIVSIIAFVVLCILPGSPGPNTYGQRTNDKS</sequence>
<reference evidence="2 3" key="1">
    <citation type="submission" date="2022-06" db="EMBL/GenBank/DDBJ databases">
        <title>Mesorhizobium sp. strain RP14 Genome sequencing and assembly.</title>
        <authorList>
            <person name="Kim I."/>
        </authorList>
    </citation>
    <scope>NUCLEOTIDE SEQUENCE [LARGE SCALE GENOMIC DNA]</scope>
    <source>
        <strain evidence="3">RP14(2022)</strain>
    </source>
</reference>
<proteinExistence type="predicted"/>
<dbReference type="InterPro" id="IPR008523">
    <property type="entry name" value="DUF805"/>
</dbReference>
<dbReference type="EMBL" id="JAMXQS010000008">
    <property type="protein sequence ID" value="MCO6051481.1"/>
    <property type="molecule type" value="Genomic_DNA"/>
</dbReference>
<organism evidence="2 3">
    <name type="scientific">Mesorhizobium liriopis</name>
    <dbReference type="NCBI Taxonomy" id="2953882"/>
    <lineage>
        <taxon>Bacteria</taxon>
        <taxon>Pseudomonadati</taxon>
        <taxon>Pseudomonadota</taxon>
        <taxon>Alphaproteobacteria</taxon>
        <taxon>Hyphomicrobiales</taxon>
        <taxon>Phyllobacteriaceae</taxon>
        <taxon>Mesorhizobium</taxon>
    </lineage>
</organism>
<name>A0ABT1CBB7_9HYPH</name>
<keyword evidence="1" id="KW-1133">Transmembrane helix</keyword>